<keyword evidence="6" id="KW-1185">Reference proteome</keyword>
<evidence type="ECO:0000256" key="1">
    <source>
        <dbReference type="ARBA" id="ARBA00008853"/>
    </source>
</evidence>
<feature type="binding site" evidence="3">
    <location>
        <position position="105"/>
    </location>
    <ligand>
        <name>substrate</name>
    </ligand>
</feature>
<feature type="domain" description="SMP-30/Gluconolactonase/LRE-like region" evidence="4">
    <location>
        <begin position="19"/>
        <end position="258"/>
    </location>
</feature>
<dbReference type="OrthoDB" id="2633250at2"/>
<reference evidence="5 6" key="1">
    <citation type="submission" date="2017-07" db="EMBL/GenBank/DDBJ databases">
        <title>Elstera cyanobacteriorum sp. nov., a novel bacterium isolated from cyanobacterial aggregates in a eutrophic lake.</title>
        <authorList>
            <person name="Cai H."/>
        </authorList>
    </citation>
    <scope>NUCLEOTIDE SEQUENCE [LARGE SCALE GENOMIC DNA]</scope>
    <source>
        <strain evidence="5 6">TH019</strain>
    </source>
</reference>
<comment type="cofactor">
    <cofactor evidence="3">
        <name>Zn(2+)</name>
        <dbReference type="ChEBI" id="CHEBI:29105"/>
    </cofactor>
    <text evidence="3">Binds 1 divalent metal cation per subunit.</text>
</comment>
<dbReference type="PANTHER" id="PTHR10907:SF47">
    <property type="entry name" value="REGUCALCIN"/>
    <property type="match status" value="1"/>
</dbReference>
<feature type="binding site" evidence="3">
    <location>
        <position position="150"/>
    </location>
    <ligand>
        <name>a divalent metal cation</name>
        <dbReference type="ChEBI" id="CHEBI:60240"/>
    </ligand>
</feature>
<proteinExistence type="inferred from homology"/>
<comment type="caution">
    <text evidence="5">The sequence shown here is derived from an EMBL/GenBank/DDBJ whole genome shotgun (WGS) entry which is preliminary data.</text>
</comment>
<dbReference type="RefSeq" id="WP_094409677.1">
    <property type="nucleotide sequence ID" value="NZ_BMJZ01000002.1"/>
</dbReference>
<feature type="binding site" evidence="3">
    <location>
        <position position="20"/>
    </location>
    <ligand>
        <name>a divalent metal cation</name>
        <dbReference type="ChEBI" id="CHEBI:60240"/>
    </ligand>
</feature>
<feature type="binding site" evidence="3">
    <location>
        <position position="200"/>
    </location>
    <ligand>
        <name>a divalent metal cation</name>
        <dbReference type="ChEBI" id="CHEBI:60240"/>
    </ligand>
</feature>
<dbReference type="InterPro" id="IPR005511">
    <property type="entry name" value="SMP-30"/>
</dbReference>
<name>A0A255XMD6_9PROT</name>
<keyword evidence="3" id="KW-0479">Metal-binding</keyword>
<evidence type="ECO:0000259" key="4">
    <source>
        <dbReference type="Pfam" id="PF08450"/>
    </source>
</evidence>
<dbReference type="EMBL" id="NOXS01000033">
    <property type="protein sequence ID" value="OYQ18116.1"/>
    <property type="molecule type" value="Genomic_DNA"/>
</dbReference>
<gene>
    <name evidence="5" type="ORF">CHR90_14245</name>
</gene>
<organism evidence="5 6">
    <name type="scientific">Elstera cyanobacteriorum</name>
    <dbReference type="NCBI Taxonomy" id="2022747"/>
    <lineage>
        <taxon>Bacteria</taxon>
        <taxon>Pseudomonadati</taxon>
        <taxon>Pseudomonadota</taxon>
        <taxon>Alphaproteobacteria</taxon>
        <taxon>Rhodospirillales</taxon>
        <taxon>Rhodospirillaceae</taxon>
        <taxon>Elstera</taxon>
    </lineage>
</organism>
<evidence type="ECO:0000256" key="3">
    <source>
        <dbReference type="PIRSR" id="PIRSR605511-2"/>
    </source>
</evidence>
<dbReference type="Proteomes" id="UP000216361">
    <property type="component" value="Unassembled WGS sequence"/>
</dbReference>
<sequence length="298" mass="31681">MSRLLGPVELAVRQQCKTGESPVWDAPRACLWWVDINGPTLFRLTPATGAVREWHFGEAIGCVARVSDGALLLALRSGLVRFDPDTGAQTALTPAPYDPSRYRFNDGKVDPQGRFWVGTMHEPRTERSAQLYCLTAEGLEARAGDVMVSNGLAWSPDGTRLYHSDTRAHAIYTYPMDPATGAIGARSIFASLPPAGGRPDGAAMDCEGGYWSAQFAGGRVLRFAPDGTITDAISLPVSRPTMVAFGGPDRQTLYITSAAEGLTAEQLAAEPLAGSLFSLRVAVPGEAIPAVAYPLSGT</sequence>
<dbReference type="Gene3D" id="2.120.10.30">
    <property type="entry name" value="TolB, C-terminal domain"/>
    <property type="match status" value="1"/>
</dbReference>
<dbReference type="Pfam" id="PF08450">
    <property type="entry name" value="SGL"/>
    <property type="match status" value="1"/>
</dbReference>
<dbReference type="InterPro" id="IPR011042">
    <property type="entry name" value="6-blade_b-propeller_TolB-like"/>
</dbReference>
<dbReference type="SUPFAM" id="SSF63829">
    <property type="entry name" value="Calcium-dependent phosphotriesterase"/>
    <property type="match status" value="1"/>
</dbReference>
<accession>A0A255XMD6</accession>
<comment type="similarity">
    <text evidence="1">Belongs to the SMP-30/CGR1 family.</text>
</comment>
<protein>
    <recommendedName>
        <fullName evidence="4">SMP-30/Gluconolactonase/LRE-like region domain-containing protein</fullName>
    </recommendedName>
</protein>
<evidence type="ECO:0000313" key="6">
    <source>
        <dbReference type="Proteomes" id="UP000216361"/>
    </source>
</evidence>
<dbReference type="GO" id="GO:0004341">
    <property type="term" value="F:gluconolactonase activity"/>
    <property type="evidence" value="ECO:0007669"/>
    <property type="project" value="TreeGrafter"/>
</dbReference>
<dbReference type="GO" id="GO:0005509">
    <property type="term" value="F:calcium ion binding"/>
    <property type="evidence" value="ECO:0007669"/>
    <property type="project" value="TreeGrafter"/>
</dbReference>
<feature type="binding site" evidence="3">
    <location>
        <position position="103"/>
    </location>
    <ligand>
        <name>substrate</name>
    </ligand>
</feature>
<dbReference type="PANTHER" id="PTHR10907">
    <property type="entry name" value="REGUCALCIN"/>
    <property type="match status" value="1"/>
</dbReference>
<feature type="active site" description="Proton donor/acceptor" evidence="2">
    <location>
        <position position="200"/>
    </location>
</feature>
<dbReference type="InterPro" id="IPR013658">
    <property type="entry name" value="SGL"/>
</dbReference>
<keyword evidence="3" id="KW-0862">Zinc</keyword>
<evidence type="ECO:0000313" key="5">
    <source>
        <dbReference type="EMBL" id="OYQ18116.1"/>
    </source>
</evidence>
<dbReference type="GO" id="GO:0019853">
    <property type="term" value="P:L-ascorbic acid biosynthetic process"/>
    <property type="evidence" value="ECO:0007669"/>
    <property type="project" value="TreeGrafter"/>
</dbReference>
<evidence type="ECO:0000256" key="2">
    <source>
        <dbReference type="PIRSR" id="PIRSR605511-1"/>
    </source>
</evidence>
<dbReference type="AlphaFoldDB" id="A0A255XMD6"/>
<dbReference type="PRINTS" id="PR01790">
    <property type="entry name" value="SMP30FAMILY"/>
</dbReference>